<keyword evidence="8" id="KW-0732">Signal</keyword>
<sequence>MILKKVGCLPALFAGLLLFIHITEAEDADNSAIVIDLGTEYLKVGVIGPGRVVELLKLNGISNTFRNMIAFDKDSRLFGDDAINYSNVGPETSYPFLPLCLGKKYGDPALARYKRSFPYALIGINETRNAVFCEYEKTTLHVETVVGMVLKNAKLNAEKRIGRPIKNAIITIPIFFSQAERRAVAAAAKIAELNVLKFIYEGTASAVSYASLKFYDITLEPTYHLFYDMGSSKTIATIVKINLEKGEDNRMIPTIQTVGYGYDRQLGGHEVTLQIRERYLDIFNAVKEPGQDLTSSSTAMRSLLNEADRIKHILTRQLYTFGYIKSYVHRHYMGYSMALTNGSILKITRDELDEMIDRLEKYMCLPITKALKMAKLSMSNIRLAEISGGATRTPRIFELVKKCFVGYDTKISWAAETRNAIGAIFYAANILKPLETNDIRVIEEFTNPIYVHYLYGHESSELQPARVIIYSGSRSHLNRSMLFTAYRDNFTLELKYKDGQNHSFIEVTGYEEAVKKGITNMASFMKLKQEFDDWENEQLKLGFDFYEDENHRVMIIRNATQESGRGEEYDGSGNDYEHESSGDEMTIINGIKRASHDWKYRPISPTSKTAYIPLKVNEIKTDFNDLTDEEIEEEKTKLEAFEKKEKEKTELKNAIADLRNLADFYEEKLTDQEYASHLFLEEKKVICTHINKVRNWLNHEANENTDIKEYKKRFTFLSDILYHPDGRPKAYMPRQAAATYEHAEAIHALALVINKNFHVLEDKELTKFKKLIDDYKQNYHSSEKGSEYPDIIQKELDKINDKIKDYYTPMSREQLIDV</sequence>
<dbReference type="EMBL" id="CADEPM010000002">
    <property type="protein sequence ID" value="CAB3400164.1"/>
    <property type="molecule type" value="Genomic_DNA"/>
</dbReference>
<evidence type="ECO:0000313" key="10">
    <source>
        <dbReference type="Proteomes" id="UP000494206"/>
    </source>
</evidence>
<dbReference type="SUPFAM" id="SSF100934">
    <property type="entry name" value="Heat shock protein 70kD (HSP70), C-terminal subdomain"/>
    <property type="match status" value="1"/>
</dbReference>
<comment type="similarity">
    <text evidence="1">Belongs to the heat shock protein 70 family.</text>
</comment>
<dbReference type="InterPro" id="IPR029048">
    <property type="entry name" value="HSP70_C_sf"/>
</dbReference>
<evidence type="ECO:0000256" key="2">
    <source>
        <dbReference type="ARBA" id="ARBA00022741"/>
    </source>
</evidence>
<keyword evidence="6" id="KW-0175">Coiled coil</keyword>
<evidence type="ECO:0000256" key="1">
    <source>
        <dbReference type="ARBA" id="ARBA00007381"/>
    </source>
</evidence>
<dbReference type="PRINTS" id="PR00301">
    <property type="entry name" value="HEATSHOCK70"/>
</dbReference>
<dbReference type="GO" id="GO:0005524">
    <property type="term" value="F:ATP binding"/>
    <property type="evidence" value="ECO:0007669"/>
    <property type="project" value="UniProtKB-KW"/>
</dbReference>
<keyword evidence="3" id="KW-0067">ATP-binding</keyword>
<dbReference type="GO" id="GO:0034663">
    <property type="term" value="C:endoplasmic reticulum chaperone complex"/>
    <property type="evidence" value="ECO:0007669"/>
    <property type="project" value="TreeGrafter"/>
</dbReference>
<keyword evidence="10" id="KW-1185">Reference proteome</keyword>
<feature type="coiled-coil region" evidence="6">
    <location>
        <begin position="624"/>
        <end position="668"/>
    </location>
</feature>
<dbReference type="PANTHER" id="PTHR45639">
    <property type="entry name" value="HSC70CB, ISOFORM G-RELATED"/>
    <property type="match status" value="1"/>
</dbReference>
<evidence type="ECO:0000256" key="5">
    <source>
        <dbReference type="ARBA" id="ARBA00040503"/>
    </source>
</evidence>
<organism evidence="9 10">
    <name type="scientific">Caenorhabditis bovis</name>
    <dbReference type="NCBI Taxonomy" id="2654633"/>
    <lineage>
        <taxon>Eukaryota</taxon>
        <taxon>Metazoa</taxon>
        <taxon>Ecdysozoa</taxon>
        <taxon>Nematoda</taxon>
        <taxon>Chromadorea</taxon>
        <taxon>Rhabditida</taxon>
        <taxon>Rhabditina</taxon>
        <taxon>Rhabditomorpha</taxon>
        <taxon>Rhabditoidea</taxon>
        <taxon>Rhabditidae</taxon>
        <taxon>Peloderinae</taxon>
        <taxon>Caenorhabditis</taxon>
    </lineage>
</organism>
<dbReference type="InterPro" id="IPR043129">
    <property type="entry name" value="ATPase_NBD"/>
</dbReference>
<dbReference type="GO" id="GO:0140662">
    <property type="term" value="F:ATP-dependent protein folding chaperone"/>
    <property type="evidence" value="ECO:0007669"/>
    <property type="project" value="InterPro"/>
</dbReference>
<gene>
    <name evidence="9" type="ORF">CBOVIS_LOCUS3163</name>
</gene>
<dbReference type="SUPFAM" id="SSF53067">
    <property type="entry name" value="Actin-like ATPase domain"/>
    <property type="match status" value="2"/>
</dbReference>
<feature type="signal peptide" evidence="8">
    <location>
        <begin position="1"/>
        <end position="25"/>
    </location>
</feature>
<comment type="caution">
    <text evidence="9">The sequence shown here is derived from an EMBL/GenBank/DDBJ whole genome shotgun (WGS) entry which is preliminary data.</text>
</comment>
<dbReference type="Pfam" id="PF00012">
    <property type="entry name" value="HSP70"/>
    <property type="match status" value="1"/>
</dbReference>
<dbReference type="PANTHER" id="PTHR45639:SF3">
    <property type="entry name" value="HYPOXIA UP-REGULATED PROTEIN 1"/>
    <property type="match status" value="1"/>
</dbReference>
<evidence type="ECO:0000256" key="7">
    <source>
        <dbReference type="SAM" id="MobiDB-lite"/>
    </source>
</evidence>
<dbReference type="Proteomes" id="UP000494206">
    <property type="component" value="Unassembled WGS sequence"/>
</dbReference>
<dbReference type="Gene3D" id="3.30.420.40">
    <property type="match status" value="2"/>
</dbReference>
<evidence type="ECO:0000256" key="4">
    <source>
        <dbReference type="ARBA" id="ARBA00023186"/>
    </source>
</evidence>
<dbReference type="OrthoDB" id="10262720at2759"/>
<proteinExistence type="inferred from homology"/>
<dbReference type="InterPro" id="IPR013126">
    <property type="entry name" value="Hsp_70_fam"/>
</dbReference>
<evidence type="ECO:0000256" key="3">
    <source>
        <dbReference type="ARBA" id="ARBA00022840"/>
    </source>
</evidence>
<feature type="region of interest" description="Disordered" evidence="7">
    <location>
        <begin position="562"/>
        <end position="581"/>
    </location>
</feature>
<dbReference type="Gene3D" id="3.30.30.30">
    <property type="match status" value="1"/>
</dbReference>
<keyword evidence="4" id="KW-0143">Chaperone</keyword>
<feature type="chain" id="PRO_5035892942" description="Hypoxia up-regulated protein 1" evidence="8">
    <location>
        <begin position="26"/>
        <end position="818"/>
    </location>
</feature>
<evidence type="ECO:0000313" key="9">
    <source>
        <dbReference type="EMBL" id="CAB3400164.1"/>
    </source>
</evidence>
<dbReference type="AlphaFoldDB" id="A0A8S1EJP9"/>
<accession>A0A8S1EJP9</accession>
<dbReference type="Gene3D" id="1.20.1270.10">
    <property type="match status" value="1"/>
</dbReference>
<keyword evidence="2" id="KW-0547">Nucleotide-binding</keyword>
<reference evidence="9 10" key="1">
    <citation type="submission" date="2020-04" db="EMBL/GenBank/DDBJ databases">
        <authorList>
            <person name="Laetsch R D."/>
            <person name="Stevens L."/>
            <person name="Kumar S."/>
            <person name="Blaxter L. M."/>
        </authorList>
    </citation>
    <scope>NUCLEOTIDE SEQUENCE [LARGE SCALE GENOMIC DNA]</scope>
</reference>
<name>A0A8S1EJP9_9PELO</name>
<dbReference type="GO" id="GO:0030968">
    <property type="term" value="P:endoplasmic reticulum unfolded protein response"/>
    <property type="evidence" value="ECO:0007669"/>
    <property type="project" value="TreeGrafter"/>
</dbReference>
<dbReference type="Gene3D" id="3.90.640.10">
    <property type="entry name" value="Actin, Chain A, domain 4"/>
    <property type="match status" value="1"/>
</dbReference>
<protein>
    <recommendedName>
        <fullName evidence="5">Hypoxia up-regulated protein 1</fullName>
    </recommendedName>
</protein>
<evidence type="ECO:0000256" key="8">
    <source>
        <dbReference type="SAM" id="SignalP"/>
    </source>
</evidence>
<evidence type="ECO:0000256" key="6">
    <source>
        <dbReference type="SAM" id="Coils"/>
    </source>
</evidence>